<gene>
    <name evidence="2" type="ORF">QV13_09995</name>
</gene>
<sequence>MANTDRRIPTVAAIAFAGLVAVGASGAFADKDNSASGPLRCEIRGRVQGNTIFIEPVVRSDEGVSGSYSITVSGGGAGGSSNIRQGGEFTALPGHPTALGQISLSAADASYDVKLKVAAAGTSATCTKQVPSEI</sequence>
<dbReference type="RefSeq" id="WP_024923616.1">
    <property type="nucleotide sequence ID" value="NZ_MDEO01000030.1"/>
</dbReference>
<dbReference type="STRING" id="1566387.QV13_09995"/>
<dbReference type="Pfam" id="PF21112">
    <property type="entry name" value="CsgH"/>
    <property type="match status" value="1"/>
</dbReference>
<dbReference type="InterPro" id="IPR053722">
    <property type="entry name" value="Curli_assembly_CsgC/AgfC"/>
</dbReference>
<keyword evidence="3" id="KW-1185">Reference proteome</keyword>
<dbReference type="InterPro" id="IPR048632">
    <property type="entry name" value="CsgH-like"/>
</dbReference>
<protein>
    <recommendedName>
        <fullName evidence="1">CsgH-like domain-containing protein</fullName>
    </recommendedName>
</protein>
<dbReference type="Gene3D" id="2.60.40.2420">
    <property type="match status" value="1"/>
</dbReference>
<dbReference type="Proteomes" id="UP000094412">
    <property type="component" value="Unassembled WGS sequence"/>
</dbReference>
<dbReference type="EMBL" id="MDEO01000030">
    <property type="protein sequence ID" value="OCX19923.1"/>
    <property type="molecule type" value="Genomic_DNA"/>
</dbReference>
<evidence type="ECO:0000259" key="1">
    <source>
        <dbReference type="Pfam" id="PF21112"/>
    </source>
</evidence>
<name>A0A1C2DZ58_9HYPH</name>
<accession>A0A1C2DZ58</accession>
<evidence type="ECO:0000313" key="2">
    <source>
        <dbReference type="EMBL" id="OCX19923.1"/>
    </source>
</evidence>
<reference evidence="2 3" key="1">
    <citation type="submission" date="2016-08" db="EMBL/GenBank/DDBJ databases">
        <title>Whole genome sequence of Mesorhizobium sp. strain UASWS1009 isolated from industrial sewage.</title>
        <authorList>
            <person name="Crovadore J."/>
            <person name="Calmin G."/>
            <person name="Chablais R."/>
            <person name="Cochard B."/>
            <person name="Lefort F."/>
        </authorList>
    </citation>
    <scope>NUCLEOTIDE SEQUENCE [LARGE SCALE GENOMIC DNA]</scope>
    <source>
        <strain evidence="2 3">UASWS1009</strain>
    </source>
</reference>
<dbReference type="AlphaFoldDB" id="A0A1C2DZ58"/>
<proteinExistence type="predicted"/>
<dbReference type="InterPro" id="IPR047726">
    <property type="entry name" value="CsgH_dom"/>
</dbReference>
<dbReference type="OrthoDB" id="8386201at2"/>
<organism evidence="2 3">
    <name type="scientific">Mesorhizobium hungaricum</name>
    <dbReference type="NCBI Taxonomy" id="1566387"/>
    <lineage>
        <taxon>Bacteria</taxon>
        <taxon>Pseudomonadati</taxon>
        <taxon>Pseudomonadota</taxon>
        <taxon>Alphaproteobacteria</taxon>
        <taxon>Hyphomicrobiales</taxon>
        <taxon>Phyllobacteriaceae</taxon>
        <taxon>Mesorhizobium</taxon>
    </lineage>
</organism>
<dbReference type="NCBIfam" id="NF041112">
    <property type="entry name" value="chap_CsgH_alph"/>
    <property type="match status" value="1"/>
</dbReference>
<comment type="caution">
    <text evidence="2">The sequence shown here is derived from an EMBL/GenBank/DDBJ whole genome shotgun (WGS) entry which is preliminary data.</text>
</comment>
<feature type="domain" description="CsgH-like" evidence="1">
    <location>
        <begin position="39"/>
        <end position="126"/>
    </location>
</feature>
<evidence type="ECO:0000313" key="3">
    <source>
        <dbReference type="Proteomes" id="UP000094412"/>
    </source>
</evidence>